<keyword evidence="2" id="KW-1185">Reference proteome</keyword>
<organism evidence="1 2">
    <name type="scientific">Sinorhizobium kummerowiae</name>
    <dbReference type="NCBI Taxonomy" id="158892"/>
    <lineage>
        <taxon>Bacteria</taxon>
        <taxon>Pseudomonadati</taxon>
        <taxon>Pseudomonadota</taxon>
        <taxon>Alphaproteobacteria</taxon>
        <taxon>Hyphomicrobiales</taxon>
        <taxon>Rhizobiaceae</taxon>
        <taxon>Sinorhizobium/Ensifer group</taxon>
        <taxon>Sinorhizobium</taxon>
    </lineage>
</organism>
<sequence>MNDKVVIGSQEKFSMDAVGNARKQHPLSPGPAVMLTHTHVKYAESRIPRSSRKGTVLRSQCPVRISINLGEIEEPLGFRLSKPFVVGMPTVGIKPSRAAFTGQASMAEQLAAFLTIAVPADRNLNDSISIRQRVAANAVYNGFEIPQVICVGRNRHLDIHFAWRAWLPERAAKARLGGCTRRLQLYGGLPRVRLIESLYFTTLMTSFIVINPGLVYMSVACHGGADEAHCRVGK</sequence>
<accession>A0ABY8T8J3</accession>
<name>A0ABY8T8J3_9HYPH</name>
<dbReference type="EMBL" id="CP120365">
    <property type="protein sequence ID" value="WHS94175.1"/>
    <property type="molecule type" value="Genomic_DNA"/>
</dbReference>
<dbReference type="RefSeq" id="WP_141630403.1">
    <property type="nucleotide sequence ID" value="NZ_CP120365.1"/>
</dbReference>
<gene>
    <name evidence="1" type="ORF">PZL22_001871</name>
</gene>
<protein>
    <submittedName>
        <fullName evidence="1">Uncharacterized protein</fullName>
    </submittedName>
</protein>
<evidence type="ECO:0000313" key="2">
    <source>
        <dbReference type="Proteomes" id="UP001233264"/>
    </source>
</evidence>
<evidence type="ECO:0000313" key="1">
    <source>
        <dbReference type="EMBL" id="WHS94175.1"/>
    </source>
</evidence>
<dbReference type="Proteomes" id="UP001233264">
    <property type="component" value="Chromosome"/>
</dbReference>
<reference evidence="1 2" key="1">
    <citation type="submission" date="2023-03" db="EMBL/GenBank/DDBJ databases">
        <authorList>
            <person name="Menendez E."/>
            <person name="Kaur S."/>
            <person name="Flores-Felix J.D."/>
            <person name="diCenzo G.C."/>
            <person name="Peix A."/>
            <person name="Velazquez E."/>
        </authorList>
    </citation>
    <scope>NUCLEOTIDE SEQUENCE [LARGE SCALE GENOMIC DNA]</scope>
    <source>
        <strain evidence="1 2">CCBAU 71714</strain>
    </source>
</reference>
<proteinExistence type="predicted"/>